<feature type="transmembrane region" description="Helical" evidence="1">
    <location>
        <begin position="143"/>
        <end position="164"/>
    </location>
</feature>
<feature type="transmembrane region" description="Helical" evidence="1">
    <location>
        <begin position="236"/>
        <end position="254"/>
    </location>
</feature>
<dbReference type="RefSeq" id="WP_125164660.1">
    <property type="nucleotide sequence ID" value="NZ_CP034234.1"/>
</dbReference>
<feature type="transmembrane region" description="Helical" evidence="1">
    <location>
        <begin position="207"/>
        <end position="229"/>
    </location>
</feature>
<feature type="domain" description="CAAX prenyl protease 2/Lysostaphin resistance protein A-like" evidence="2">
    <location>
        <begin position="152"/>
        <end position="246"/>
    </location>
</feature>
<accession>A0A3S8RPA5</accession>
<dbReference type="PANTHER" id="PTHR36435:SF1">
    <property type="entry name" value="CAAX AMINO TERMINAL PROTEASE FAMILY PROTEIN"/>
    <property type="match status" value="1"/>
</dbReference>
<dbReference type="PANTHER" id="PTHR36435">
    <property type="entry name" value="SLR1288 PROTEIN"/>
    <property type="match status" value="1"/>
</dbReference>
<dbReference type="EMBL" id="CP034234">
    <property type="protein sequence ID" value="AZK44768.1"/>
    <property type="molecule type" value="Genomic_DNA"/>
</dbReference>
<feature type="transmembrane region" description="Helical" evidence="1">
    <location>
        <begin position="106"/>
        <end position="128"/>
    </location>
</feature>
<evidence type="ECO:0000259" key="2">
    <source>
        <dbReference type="Pfam" id="PF02517"/>
    </source>
</evidence>
<organism evidence="3 4">
    <name type="scientific">Erysipelothrix piscisicarius</name>
    <dbReference type="NCBI Taxonomy" id="2485784"/>
    <lineage>
        <taxon>Bacteria</taxon>
        <taxon>Bacillati</taxon>
        <taxon>Bacillota</taxon>
        <taxon>Erysipelotrichia</taxon>
        <taxon>Erysipelotrichales</taxon>
        <taxon>Erysipelotrichaceae</taxon>
        <taxon>Erysipelothrix</taxon>
    </lineage>
</organism>
<evidence type="ECO:0000313" key="3">
    <source>
        <dbReference type="EMBL" id="AZK44768.1"/>
    </source>
</evidence>
<feature type="transmembrane region" description="Helical" evidence="1">
    <location>
        <begin position="31"/>
        <end position="53"/>
    </location>
</feature>
<dbReference type="InterPro" id="IPR052710">
    <property type="entry name" value="CAAX_protease"/>
</dbReference>
<keyword evidence="3" id="KW-0645">Protease</keyword>
<protein>
    <submittedName>
        <fullName evidence="3">CPBP family intramembrane metalloprotease</fullName>
    </submittedName>
</protein>
<feature type="transmembrane region" description="Helical" evidence="1">
    <location>
        <begin position="65"/>
        <end position="86"/>
    </location>
</feature>
<name>A0A3S8RPA5_9FIRM</name>
<dbReference type="GO" id="GO:0006508">
    <property type="term" value="P:proteolysis"/>
    <property type="evidence" value="ECO:0007669"/>
    <property type="project" value="UniProtKB-KW"/>
</dbReference>
<dbReference type="GO" id="GO:0080120">
    <property type="term" value="P:CAAX-box protein maturation"/>
    <property type="evidence" value="ECO:0007669"/>
    <property type="project" value="UniProtKB-ARBA"/>
</dbReference>
<keyword evidence="1" id="KW-0812">Transmembrane</keyword>
<evidence type="ECO:0000313" key="4">
    <source>
        <dbReference type="Proteomes" id="UP000278804"/>
    </source>
</evidence>
<dbReference type="InterPro" id="IPR003675">
    <property type="entry name" value="Rce1/LyrA-like_dom"/>
</dbReference>
<dbReference type="GO" id="GO:0004175">
    <property type="term" value="F:endopeptidase activity"/>
    <property type="evidence" value="ECO:0007669"/>
    <property type="project" value="UniProtKB-ARBA"/>
</dbReference>
<dbReference type="AlphaFoldDB" id="A0A3S8RPA5"/>
<evidence type="ECO:0000256" key="1">
    <source>
        <dbReference type="SAM" id="Phobius"/>
    </source>
</evidence>
<reference evidence="3 4" key="1">
    <citation type="journal article" date="2020" name="Int. J. Syst. Evol. Microbiol.">
        <title>Description of Erysipelothrix piscisicarius sp. nov., an emergent fish pathogen, and assessment of virulence using a tiger barb (Puntigrus tetrazona) infection model.</title>
        <authorList>
            <person name="Pomaranski E.K."/>
            <person name="Griffin M.J."/>
            <person name="Camus A.C."/>
            <person name="Armwood A.R."/>
            <person name="Shelley J."/>
            <person name="Waldbieser G.C."/>
            <person name="LaFrentz B.R."/>
            <person name="Garcia J.C."/>
            <person name="Yanong R."/>
            <person name="Soto E."/>
        </authorList>
    </citation>
    <scope>NUCLEOTIDE SEQUENCE [LARGE SCALE GENOMIC DNA]</scope>
    <source>
        <strain evidence="3 4">15TAL0474</strain>
    </source>
</reference>
<dbReference type="Pfam" id="PF02517">
    <property type="entry name" value="Rce1-like"/>
    <property type="match status" value="1"/>
</dbReference>
<feature type="transmembrane region" description="Helical" evidence="1">
    <location>
        <begin position="184"/>
        <end position="201"/>
    </location>
</feature>
<keyword evidence="3" id="KW-0378">Hydrolase</keyword>
<dbReference type="Proteomes" id="UP000278804">
    <property type="component" value="Chromosome"/>
</dbReference>
<keyword evidence="1" id="KW-1133">Transmembrane helix</keyword>
<dbReference type="KEGG" id="eri:EEI45_06910"/>
<sequence>MDYREDIFYGETVNHEVGIGDIESPLKGKRLFWSVLSIFILSTFSDAFVGVFIEMKMVQEINMTAFTPIVMMLLTTVILLWINLPLIKEARTFPNPLTRIHILRKVGFYFVVMVFANFIVSPLVAMLIETLGGSSQPINQEVLIAMKGIGFPMYFVFAVVAGPIKEELLFRGLIFRKLIHKNRFAAYAVSSILFGLMHLTTELVTGQWVMMFNLIIYAGMGAFFAYIYEKTNSIKAAMYLHMIWNTLGVVAIFAV</sequence>
<keyword evidence="3" id="KW-0482">Metalloprotease</keyword>
<keyword evidence="4" id="KW-1185">Reference proteome</keyword>
<gene>
    <name evidence="3" type="ORF">EEI45_06910</name>
</gene>
<dbReference type="GO" id="GO:0008237">
    <property type="term" value="F:metallopeptidase activity"/>
    <property type="evidence" value="ECO:0007669"/>
    <property type="project" value="UniProtKB-KW"/>
</dbReference>
<keyword evidence="1" id="KW-0472">Membrane</keyword>
<proteinExistence type="predicted"/>